<keyword evidence="3" id="KW-1185">Reference proteome</keyword>
<comment type="caution">
    <text evidence="2">The sequence shown here is derived from an EMBL/GenBank/DDBJ whole genome shotgun (WGS) entry which is preliminary data.</text>
</comment>
<evidence type="ECO:0000313" key="3">
    <source>
        <dbReference type="Proteomes" id="UP000813461"/>
    </source>
</evidence>
<accession>A0A8K0QY08</accession>
<feature type="compositionally biased region" description="Polar residues" evidence="1">
    <location>
        <begin position="67"/>
        <end position="78"/>
    </location>
</feature>
<proteinExistence type="predicted"/>
<gene>
    <name evidence="2" type="ORF">FB567DRAFT_596421</name>
</gene>
<evidence type="ECO:0000313" key="2">
    <source>
        <dbReference type="EMBL" id="KAH7077242.1"/>
    </source>
</evidence>
<dbReference type="Proteomes" id="UP000813461">
    <property type="component" value="Unassembled WGS sequence"/>
</dbReference>
<evidence type="ECO:0000256" key="1">
    <source>
        <dbReference type="SAM" id="MobiDB-lite"/>
    </source>
</evidence>
<feature type="region of interest" description="Disordered" evidence="1">
    <location>
        <begin position="35"/>
        <end position="85"/>
    </location>
</feature>
<feature type="compositionally biased region" description="Low complexity" evidence="1">
    <location>
        <begin position="38"/>
        <end position="55"/>
    </location>
</feature>
<dbReference type="EMBL" id="JAGMVJ010000018">
    <property type="protein sequence ID" value="KAH7077242.1"/>
    <property type="molecule type" value="Genomic_DNA"/>
</dbReference>
<feature type="compositionally biased region" description="Polar residues" evidence="1">
    <location>
        <begin position="163"/>
        <end position="183"/>
    </location>
</feature>
<organism evidence="2 3">
    <name type="scientific">Paraphoma chrysanthemicola</name>
    <dbReference type="NCBI Taxonomy" id="798071"/>
    <lineage>
        <taxon>Eukaryota</taxon>
        <taxon>Fungi</taxon>
        <taxon>Dikarya</taxon>
        <taxon>Ascomycota</taxon>
        <taxon>Pezizomycotina</taxon>
        <taxon>Dothideomycetes</taxon>
        <taxon>Pleosporomycetidae</taxon>
        <taxon>Pleosporales</taxon>
        <taxon>Pleosporineae</taxon>
        <taxon>Phaeosphaeriaceae</taxon>
        <taxon>Paraphoma</taxon>
    </lineage>
</organism>
<feature type="region of interest" description="Disordered" evidence="1">
    <location>
        <begin position="139"/>
        <end position="194"/>
    </location>
</feature>
<dbReference type="AlphaFoldDB" id="A0A8K0QY08"/>
<reference evidence="2" key="1">
    <citation type="journal article" date="2021" name="Nat. Commun.">
        <title>Genetic determinants of endophytism in the Arabidopsis root mycobiome.</title>
        <authorList>
            <person name="Mesny F."/>
            <person name="Miyauchi S."/>
            <person name="Thiergart T."/>
            <person name="Pickel B."/>
            <person name="Atanasova L."/>
            <person name="Karlsson M."/>
            <person name="Huettel B."/>
            <person name="Barry K.W."/>
            <person name="Haridas S."/>
            <person name="Chen C."/>
            <person name="Bauer D."/>
            <person name="Andreopoulos W."/>
            <person name="Pangilinan J."/>
            <person name="LaButti K."/>
            <person name="Riley R."/>
            <person name="Lipzen A."/>
            <person name="Clum A."/>
            <person name="Drula E."/>
            <person name="Henrissat B."/>
            <person name="Kohler A."/>
            <person name="Grigoriev I.V."/>
            <person name="Martin F.M."/>
            <person name="Hacquard S."/>
        </authorList>
    </citation>
    <scope>NUCLEOTIDE SEQUENCE</scope>
    <source>
        <strain evidence="2">MPI-SDFR-AT-0120</strain>
    </source>
</reference>
<name>A0A8K0QY08_9PLEO</name>
<protein>
    <submittedName>
        <fullName evidence="2">Uncharacterized protein</fullName>
    </submittedName>
</protein>
<sequence length="361" mass="38829">MSTVPGGNSGMKRVHGNASLSMNSKAVEALDGLVENLSDGSGSSSSPSSSGGSTSRTGYGRCEAGPTTASRSSFSTDSFLHGTDNAPSAQMRRMAVNGISPSASMSTLSSATNHIRTAAEYSTGSPQKLRAPHRLQANTELEPRHGLASVSQGQPRTPRRDTLINQASPMSRSGRASFSSPLRTPTLFHDPNAPSLTGIPEILAVQEMAFRQGQHDSGVTRDRVPSSPFAKHFDQVWIQFYVFGKEYGGKPIASLAASQGQSSHQNFPWPVLINPYTQDLEHPNGAIDAEWVRKVCTIALNCMQALIRTVCTRQGDWRKVVCDVPTQIKQALMGFDDLRKRYESLKQDAHEAVAGGLPQGY</sequence>
<dbReference type="OrthoDB" id="3795337at2759"/>